<dbReference type="PANTHER" id="PTHR24321:SF8">
    <property type="entry name" value="ESTRADIOL 17-BETA-DEHYDROGENASE 8-RELATED"/>
    <property type="match status" value="1"/>
</dbReference>
<dbReference type="InterPro" id="IPR036291">
    <property type="entry name" value="NAD(P)-bd_dom_sf"/>
</dbReference>
<keyword evidence="2" id="KW-0560">Oxidoreductase</keyword>
<dbReference type="Gene3D" id="3.40.50.720">
    <property type="entry name" value="NAD(P)-binding Rossmann-like Domain"/>
    <property type="match status" value="1"/>
</dbReference>
<name>X1TNF8_9ZZZZ</name>
<dbReference type="PANTHER" id="PTHR24321">
    <property type="entry name" value="DEHYDROGENASES, SHORT CHAIN"/>
    <property type="match status" value="1"/>
</dbReference>
<feature type="non-terminal residue" evidence="3">
    <location>
        <position position="1"/>
    </location>
</feature>
<dbReference type="AlphaFoldDB" id="X1TNF8"/>
<dbReference type="Pfam" id="PF13561">
    <property type="entry name" value="adh_short_C2"/>
    <property type="match status" value="1"/>
</dbReference>
<gene>
    <name evidence="3" type="ORF">S12H4_38526</name>
</gene>
<evidence type="ECO:0000256" key="1">
    <source>
        <dbReference type="ARBA" id="ARBA00006484"/>
    </source>
</evidence>
<reference evidence="3" key="1">
    <citation type="journal article" date="2014" name="Front. Microbiol.">
        <title>High frequency of phylogenetically diverse reductive dehalogenase-homologous genes in deep subseafloor sedimentary metagenomes.</title>
        <authorList>
            <person name="Kawai M."/>
            <person name="Futagami T."/>
            <person name="Toyoda A."/>
            <person name="Takaki Y."/>
            <person name="Nishi S."/>
            <person name="Hori S."/>
            <person name="Arai W."/>
            <person name="Tsubouchi T."/>
            <person name="Morono Y."/>
            <person name="Uchiyama I."/>
            <person name="Ito T."/>
            <person name="Fujiyama A."/>
            <person name="Inagaki F."/>
            <person name="Takami H."/>
        </authorList>
    </citation>
    <scope>NUCLEOTIDE SEQUENCE</scope>
    <source>
        <strain evidence="3">Expedition CK06-06</strain>
    </source>
</reference>
<dbReference type="EMBL" id="BARW01023196">
    <property type="protein sequence ID" value="GAI92906.1"/>
    <property type="molecule type" value="Genomic_DNA"/>
</dbReference>
<evidence type="ECO:0000313" key="3">
    <source>
        <dbReference type="EMBL" id="GAI92906.1"/>
    </source>
</evidence>
<evidence type="ECO:0008006" key="4">
    <source>
        <dbReference type="Google" id="ProtNLM"/>
    </source>
</evidence>
<accession>X1TNF8</accession>
<sequence length="113" mass="12143">IGQVAHANYCSTKAGVLGYTRALALDLAPYNVRVNSVSPGATDTPMLQSDVAKQARDRGVDYDAVKKEFEEEGVLGRWAKAEEIATGILFLATDDSSYMTGADLRLDGGWTTK</sequence>
<dbReference type="PRINTS" id="PR00081">
    <property type="entry name" value="GDHRDH"/>
</dbReference>
<dbReference type="InterPro" id="IPR002347">
    <property type="entry name" value="SDR_fam"/>
</dbReference>
<evidence type="ECO:0000256" key="2">
    <source>
        <dbReference type="ARBA" id="ARBA00023002"/>
    </source>
</evidence>
<comment type="caution">
    <text evidence="3">The sequence shown here is derived from an EMBL/GenBank/DDBJ whole genome shotgun (WGS) entry which is preliminary data.</text>
</comment>
<comment type="similarity">
    <text evidence="1">Belongs to the short-chain dehydrogenases/reductases (SDR) family.</text>
</comment>
<protein>
    <recommendedName>
        <fullName evidence="4">SDR family oxidoreductase</fullName>
    </recommendedName>
</protein>
<organism evidence="3">
    <name type="scientific">marine sediment metagenome</name>
    <dbReference type="NCBI Taxonomy" id="412755"/>
    <lineage>
        <taxon>unclassified sequences</taxon>
        <taxon>metagenomes</taxon>
        <taxon>ecological metagenomes</taxon>
    </lineage>
</organism>
<proteinExistence type="inferred from homology"/>
<dbReference type="GO" id="GO:0016491">
    <property type="term" value="F:oxidoreductase activity"/>
    <property type="evidence" value="ECO:0007669"/>
    <property type="project" value="UniProtKB-KW"/>
</dbReference>
<dbReference type="SUPFAM" id="SSF51735">
    <property type="entry name" value="NAD(P)-binding Rossmann-fold domains"/>
    <property type="match status" value="1"/>
</dbReference>